<feature type="domain" description="DUF2061" evidence="2">
    <location>
        <begin position="74"/>
        <end position="128"/>
    </location>
</feature>
<protein>
    <submittedName>
        <fullName evidence="3">DUF2061 domain-containing protein</fullName>
    </submittedName>
</protein>
<name>A0ABY6D9Q3_9BACT</name>
<evidence type="ECO:0000259" key="2">
    <source>
        <dbReference type="Pfam" id="PF09834"/>
    </source>
</evidence>
<organism evidence="3 4">
    <name type="scientific">Reichenbachiella carrageenanivorans</name>
    <dbReference type="NCBI Taxonomy" id="2979869"/>
    <lineage>
        <taxon>Bacteria</taxon>
        <taxon>Pseudomonadati</taxon>
        <taxon>Bacteroidota</taxon>
        <taxon>Cytophagia</taxon>
        <taxon>Cytophagales</taxon>
        <taxon>Reichenbachiellaceae</taxon>
        <taxon>Reichenbachiella</taxon>
    </lineage>
</organism>
<evidence type="ECO:0000313" key="4">
    <source>
        <dbReference type="Proteomes" id="UP001062165"/>
    </source>
</evidence>
<dbReference type="Proteomes" id="UP001062165">
    <property type="component" value="Chromosome"/>
</dbReference>
<keyword evidence="4" id="KW-1185">Reference proteome</keyword>
<dbReference type="RefSeq" id="WP_263052345.1">
    <property type="nucleotide sequence ID" value="NZ_CP106735.1"/>
</dbReference>
<dbReference type="EMBL" id="CP106735">
    <property type="protein sequence ID" value="UXX80615.1"/>
    <property type="molecule type" value="Genomic_DNA"/>
</dbReference>
<keyword evidence="1" id="KW-0472">Membrane</keyword>
<feature type="transmembrane region" description="Helical" evidence="1">
    <location>
        <begin position="12"/>
        <end position="31"/>
    </location>
</feature>
<reference evidence="3" key="1">
    <citation type="submission" date="2022-10" db="EMBL/GenBank/DDBJ databases">
        <title>Comparative genomics and taxonomic characterization of three novel marine species of genus Reichenbachiella exhibiting antioxidant and polysaccharide degradation activities.</title>
        <authorList>
            <person name="Muhammad N."/>
            <person name="Lee Y.-J."/>
            <person name="Ko J."/>
            <person name="Kim S.-G."/>
        </authorList>
    </citation>
    <scope>NUCLEOTIDE SEQUENCE</scope>
    <source>
        <strain evidence="3">Wsw4-B4</strain>
    </source>
</reference>
<dbReference type="InterPro" id="IPR018638">
    <property type="entry name" value="DUF2061_membrane"/>
</dbReference>
<feature type="transmembrane region" description="Helical" evidence="1">
    <location>
        <begin position="77"/>
        <end position="99"/>
    </location>
</feature>
<sequence>MDSRVRHITKSFTWRVIASATTFSLTLAFFGKAEIAMASWLTLLETSIKIAIYYFHERIWFKLSTKLSHKMRHIAKALTWRVIASGTTFILALLLFGGHKDALEKATWIALIESVLKMALYYGHEEIWYRINLGLDDRQKENAA</sequence>
<gene>
    <name evidence="3" type="ORF">N7E81_05825</name>
</gene>
<evidence type="ECO:0000256" key="1">
    <source>
        <dbReference type="SAM" id="Phobius"/>
    </source>
</evidence>
<keyword evidence="1" id="KW-0812">Transmembrane</keyword>
<keyword evidence="1" id="KW-1133">Transmembrane helix</keyword>
<proteinExistence type="predicted"/>
<dbReference type="Pfam" id="PF09834">
    <property type="entry name" value="DUF2061"/>
    <property type="match status" value="2"/>
</dbReference>
<feature type="domain" description="DUF2061" evidence="2">
    <location>
        <begin position="8"/>
        <end position="60"/>
    </location>
</feature>
<feature type="transmembrane region" description="Helical" evidence="1">
    <location>
        <begin position="37"/>
        <end position="56"/>
    </location>
</feature>
<evidence type="ECO:0000313" key="3">
    <source>
        <dbReference type="EMBL" id="UXX80615.1"/>
    </source>
</evidence>
<accession>A0ABY6D9Q3</accession>